<organism evidence="8 9">
    <name type="scientific">Tetracentron sinense</name>
    <name type="common">Spur-leaf</name>
    <dbReference type="NCBI Taxonomy" id="13715"/>
    <lineage>
        <taxon>Eukaryota</taxon>
        <taxon>Viridiplantae</taxon>
        <taxon>Streptophyta</taxon>
        <taxon>Embryophyta</taxon>
        <taxon>Tracheophyta</taxon>
        <taxon>Spermatophyta</taxon>
        <taxon>Magnoliopsida</taxon>
        <taxon>Trochodendrales</taxon>
        <taxon>Trochodendraceae</taxon>
        <taxon>Tetracentron</taxon>
    </lineage>
</organism>
<feature type="domain" description="Reverse transcriptase RNase H-like" evidence="7">
    <location>
        <begin position="73"/>
        <end position="172"/>
    </location>
</feature>
<keyword evidence="9" id="KW-1185">Reference proteome</keyword>
<proteinExistence type="predicted"/>
<evidence type="ECO:0000256" key="4">
    <source>
        <dbReference type="ARBA" id="ARBA00022759"/>
    </source>
</evidence>
<evidence type="ECO:0000259" key="7">
    <source>
        <dbReference type="Pfam" id="PF17917"/>
    </source>
</evidence>
<dbReference type="PANTHER" id="PTHR37984">
    <property type="entry name" value="PROTEIN CBG26694"/>
    <property type="match status" value="1"/>
</dbReference>
<evidence type="ECO:0000313" key="8">
    <source>
        <dbReference type="EMBL" id="KAF8391034.1"/>
    </source>
</evidence>
<accession>A0A834YL41</accession>
<dbReference type="GO" id="GO:0003964">
    <property type="term" value="F:RNA-directed DNA polymerase activity"/>
    <property type="evidence" value="ECO:0007669"/>
    <property type="project" value="UniProtKB-KW"/>
</dbReference>
<evidence type="ECO:0000256" key="2">
    <source>
        <dbReference type="ARBA" id="ARBA00022695"/>
    </source>
</evidence>
<evidence type="ECO:0000313" key="9">
    <source>
        <dbReference type="Proteomes" id="UP000655225"/>
    </source>
</evidence>
<dbReference type="FunFam" id="3.30.70.270:FF:000020">
    <property type="entry name" value="Transposon Tf2-6 polyprotein-like Protein"/>
    <property type="match status" value="1"/>
</dbReference>
<dbReference type="Pfam" id="PF17917">
    <property type="entry name" value="RT_RNaseH"/>
    <property type="match status" value="1"/>
</dbReference>
<keyword evidence="2" id="KW-0548">Nucleotidyltransferase</keyword>
<evidence type="ECO:0000256" key="6">
    <source>
        <dbReference type="ARBA" id="ARBA00022918"/>
    </source>
</evidence>
<dbReference type="PANTHER" id="PTHR37984:SF5">
    <property type="entry name" value="PROTEIN NYNRIN-LIKE"/>
    <property type="match status" value="1"/>
</dbReference>
<keyword evidence="1" id="KW-0808">Transferase</keyword>
<dbReference type="InterPro" id="IPR041373">
    <property type="entry name" value="RT_RNaseH"/>
</dbReference>
<evidence type="ECO:0000256" key="3">
    <source>
        <dbReference type="ARBA" id="ARBA00022722"/>
    </source>
</evidence>
<dbReference type="GO" id="GO:0016787">
    <property type="term" value="F:hydrolase activity"/>
    <property type="evidence" value="ECO:0007669"/>
    <property type="project" value="UniProtKB-KW"/>
</dbReference>
<comment type="caution">
    <text evidence="8">The sequence shown here is derived from an EMBL/GenBank/DDBJ whole genome shotgun (WGS) entry which is preliminary data.</text>
</comment>
<sequence>MVGWPIPKSIKALRGFLGLIGYYRKFVKDYGKICAPLTTLLKKDTFQWSPATNITFDALKQTMSTTLVLALPNFTQTFIVECDALGTGIGGVLMQSGHPIAFTRKALSRRNLALSTYEKEMLAVVHAVTKWRPYLLGHHFKIRTDQCSLKFLMEQRITTPAQQKWVAKLLGYDYEIIYRRGTKNLAADALSRQFEDMGKLVAISSPQVLWISKSARVVRK</sequence>
<reference evidence="8 9" key="1">
    <citation type="submission" date="2020-04" db="EMBL/GenBank/DDBJ databases">
        <title>Plant Genome Project.</title>
        <authorList>
            <person name="Zhang R.-G."/>
        </authorList>
    </citation>
    <scope>NUCLEOTIDE SEQUENCE [LARGE SCALE GENOMIC DNA]</scope>
    <source>
        <strain evidence="8">YNK0</strain>
        <tissue evidence="8">Leaf</tissue>
    </source>
</reference>
<evidence type="ECO:0000256" key="5">
    <source>
        <dbReference type="ARBA" id="ARBA00022801"/>
    </source>
</evidence>
<keyword evidence="3" id="KW-0540">Nuclease</keyword>
<evidence type="ECO:0000256" key="1">
    <source>
        <dbReference type="ARBA" id="ARBA00022679"/>
    </source>
</evidence>
<dbReference type="GO" id="GO:0004519">
    <property type="term" value="F:endonuclease activity"/>
    <property type="evidence" value="ECO:0007669"/>
    <property type="project" value="UniProtKB-KW"/>
</dbReference>
<dbReference type="InterPro" id="IPR043128">
    <property type="entry name" value="Rev_trsase/Diguanyl_cyclase"/>
</dbReference>
<dbReference type="OMA" id="EHWIERI"/>
<protein>
    <recommendedName>
        <fullName evidence="7">Reverse transcriptase RNase H-like domain-containing protein</fullName>
    </recommendedName>
</protein>
<keyword evidence="5" id="KW-0378">Hydrolase</keyword>
<dbReference type="InterPro" id="IPR043502">
    <property type="entry name" value="DNA/RNA_pol_sf"/>
</dbReference>
<dbReference type="SUPFAM" id="SSF56672">
    <property type="entry name" value="DNA/RNA polymerases"/>
    <property type="match status" value="1"/>
</dbReference>
<dbReference type="CDD" id="cd09274">
    <property type="entry name" value="RNase_HI_RT_Ty3"/>
    <property type="match status" value="1"/>
</dbReference>
<gene>
    <name evidence="8" type="ORF">HHK36_023334</name>
</gene>
<dbReference type="InterPro" id="IPR050951">
    <property type="entry name" value="Retrovirus_Pol_polyprotein"/>
</dbReference>
<dbReference type="Gene3D" id="3.10.20.370">
    <property type="match status" value="1"/>
</dbReference>
<dbReference type="AlphaFoldDB" id="A0A834YL41"/>
<keyword evidence="4" id="KW-0255">Endonuclease</keyword>
<keyword evidence="6" id="KW-0695">RNA-directed DNA polymerase</keyword>
<dbReference type="EMBL" id="JABCRI010000017">
    <property type="protein sequence ID" value="KAF8391034.1"/>
    <property type="molecule type" value="Genomic_DNA"/>
</dbReference>
<dbReference type="OrthoDB" id="1909920at2759"/>
<dbReference type="Gene3D" id="3.30.70.270">
    <property type="match status" value="1"/>
</dbReference>
<dbReference type="Proteomes" id="UP000655225">
    <property type="component" value="Unassembled WGS sequence"/>
</dbReference>
<name>A0A834YL41_TETSI</name>